<name>A0AAD1ZVN8_9LAMI</name>
<evidence type="ECO:0000256" key="2">
    <source>
        <dbReference type="ARBA" id="ARBA00022737"/>
    </source>
</evidence>
<protein>
    <submittedName>
        <fullName evidence="8">Uncharacterized protein</fullName>
    </submittedName>
</protein>
<dbReference type="Gene3D" id="1.25.40.10">
    <property type="entry name" value="Tetratricopeptide repeat domain"/>
    <property type="match status" value="1"/>
</dbReference>
<comment type="similarity">
    <text evidence="6">Belongs to the MS5 protein family.</text>
</comment>
<organism evidence="8 9">
    <name type="scientific">Fraxinus pennsylvanica</name>
    <dbReference type="NCBI Taxonomy" id="56036"/>
    <lineage>
        <taxon>Eukaryota</taxon>
        <taxon>Viridiplantae</taxon>
        <taxon>Streptophyta</taxon>
        <taxon>Embryophyta</taxon>
        <taxon>Tracheophyta</taxon>
        <taxon>Spermatophyta</taxon>
        <taxon>Magnoliopsida</taxon>
        <taxon>eudicotyledons</taxon>
        <taxon>Gunneridae</taxon>
        <taxon>Pentapetalae</taxon>
        <taxon>asterids</taxon>
        <taxon>lamiids</taxon>
        <taxon>Lamiales</taxon>
        <taxon>Oleaceae</taxon>
        <taxon>Oleeae</taxon>
        <taxon>Fraxinus</taxon>
    </lineage>
</organism>
<dbReference type="EMBL" id="OU503049">
    <property type="protein sequence ID" value="CAI9776630.1"/>
    <property type="molecule type" value="Genomic_DNA"/>
</dbReference>
<dbReference type="GO" id="GO:0005634">
    <property type="term" value="C:nucleus"/>
    <property type="evidence" value="ECO:0007669"/>
    <property type="project" value="UniProtKB-SubCell"/>
</dbReference>
<evidence type="ECO:0000313" key="8">
    <source>
        <dbReference type="EMBL" id="CAI9776630.1"/>
    </source>
</evidence>
<sequence length="521" mass="59867">MSSPRTIRFIVVGGERFNGNLVDLEDRLAVEIYNPNQDYWEICPPLPADFRPGNSSQWLCSALFKQKLFVFGIYSFFVSFFNLEKRYWTSVQTLRPPGALFSYLLSLHDKLILAGLCNNIGSSPCFILWEIDEKTLEFSEMEIMPEELLACLLDSSIDEDDRFASLKCVGFGNLIYVFNDEHHKNYPACVCEMSDYSGKCNWRRLPSLPQPVNKFHKIVNIPLKLERESSYKKTMMKREKECSHVIHKVPSGDGPYVRAKHAQLVQKDPESAIIWFWRAINARDRVESALKDMAVVMKQLDRTEEAIEAVRSFRGLCPKHAQESLDNVLIDLYKKCGKVDEQIMLLKHKLKMIYLGEAFNGKSTKTARSHGKKFQVSIKQETSRILGNLGWAYTQKSNYMAAEVVYSKAQMIDPDANKALNLCHCLIKLARYQEAHLVLQEVLHYNLPGSEDSKSRNRAEELSLELESVQPQPLQSNLPCLNFEDDFVEALERALNELAPARSRRLPIFEEISQFRDQLAC</sequence>
<dbReference type="Proteomes" id="UP000834106">
    <property type="component" value="Chromosome 14"/>
</dbReference>
<comment type="subcellular location">
    <subcellularLocation>
        <location evidence="1">Nucleus</location>
    </subcellularLocation>
</comment>
<dbReference type="InterPro" id="IPR015915">
    <property type="entry name" value="Kelch-typ_b-propeller"/>
</dbReference>
<dbReference type="PROSITE" id="PS50005">
    <property type="entry name" value="TPR"/>
    <property type="match status" value="1"/>
</dbReference>
<dbReference type="InterPro" id="IPR044961">
    <property type="entry name" value="MS5/SDI1"/>
</dbReference>
<evidence type="ECO:0000256" key="3">
    <source>
        <dbReference type="ARBA" id="ARBA00022803"/>
    </source>
</evidence>
<evidence type="ECO:0000256" key="6">
    <source>
        <dbReference type="ARBA" id="ARBA00025750"/>
    </source>
</evidence>
<gene>
    <name evidence="8" type="ORF">FPE_LOCUS24060</name>
</gene>
<dbReference type="SUPFAM" id="SSF48452">
    <property type="entry name" value="TPR-like"/>
    <property type="match status" value="1"/>
</dbReference>
<keyword evidence="3 7" id="KW-0802">TPR repeat</keyword>
<dbReference type="Gene3D" id="2.120.10.80">
    <property type="entry name" value="Kelch-type beta propeller"/>
    <property type="match status" value="1"/>
</dbReference>
<reference evidence="8" key="1">
    <citation type="submission" date="2023-05" db="EMBL/GenBank/DDBJ databases">
        <authorList>
            <person name="Huff M."/>
        </authorList>
    </citation>
    <scope>NUCLEOTIDE SEQUENCE</scope>
</reference>
<dbReference type="InterPro" id="IPR011990">
    <property type="entry name" value="TPR-like_helical_dom_sf"/>
</dbReference>
<dbReference type="PANTHER" id="PTHR36326">
    <property type="entry name" value="PROTEIN POLLENLESS 3-LIKE 2"/>
    <property type="match status" value="1"/>
</dbReference>
<dbReference type="SUPFAM" id="SSF117281">
    <property type="entry name" value="Kelch motif"/>
    <property type="match status" value="1"/>
</dbReference>
<keyword evidence="9" id="KW-1185">Reference proteome</keyword>
<accession>A0AAD1ZVN8</accession>
<keyword evidence="2" id="KW-0677">Repeat</keyword>
<keyword evidence="5" id="KW-0539">Nucleus</keyword>
<proteinExistence type="inferred from homology"/>
<feature type="repeat" description="TPR" evidence="7">
    <location>
        <begin position="383"/>
        <end position="416"/>
    </location>
</feature>
<dbReference type="InterPro" id="IPR019734">
    <property type="entry name" value="TPR_rpt"/>
</dbReference>
<evidence type="ECO:0000256" key="5">
    <source>
        <dbReference type="ARBA" id="ARBA00023242"/>
    </source>
</evidence>
<dbReference type="AlphaFoldDB" id="A0AAD1ZVN8"/>
<evidence type="ECO:0000256" key="7">
    <source>
        <dbReference type="PROSITE-ProRule" id="PRU00339"/>
    </source>
</evidence>
<keyword evidence="4" id="KW-0175">Coiled coil</keyword>
<evidence type="ECO:0000256" key="4">
    <source>
        <dbReference type="ARBA" id="ARBA00023054"/>
    </source>
</evidence>
<evidence type="ECO:0000313" key="9">
    <source>
        <dbReference type="Proteomes" id="UP000834106"/>
    </source>
</evidence>
<evidence type="ECO:0000256" key="1">
    <source>
        <dbReference type="ARBA" id="ARBA00004123"/>
    </source>
</evidence>
<dbReference type="PANTHER" id="PTHR36326:SF14">
    <property type="entry name" value="PROTEIN SULFUR DEFICIENCY-INDUCED 1"/>
    <property type="match status" value="1"/>
</dbReference>